<proteinExistence type="predicted"/>
<protein>
    <submittedName>
        <fullName evidence="7">Membrane protein involved in the export of O-antigen and teichoic acid</fullName>
    </submittedName>
</protein>
<evidence type="ECO:0000256" key="1">
    <source>
        <dbReference type="ARBA" id="ARBA00004651"/>
    </source>
</evidence>
<dbReference type="RefSeq" id="WP_073295093.1">
    <property type="nucleotide sequence ID" value="NZ_FQUF01000004.1"/>
</dbReference>
<feature type="transmembrane region" description="Helical" evidence="6">
    <location>
        <begin position="379"/>
        <end position="396"/>
    </location>
</feature>
<evidence type="ECO:0000313" key="8">
    <source>
        <dbReference type="Proteomes" id="UP000184128"/>
    </source>
</evidence>
<feature type="transmembrane region" description="Helical" evidence="6">
    <location>
        <begin position="442"/>
        <end position="460"/>
    </location>
</feature>
<comment type="subcellular location">
    <subcellularLocation>
        <location evidence="1">Cell membrane</location>
        <topology evidence="1">Multi-pass membrane protein</topology>
    </subcellularLocation>
</comment>
<name>A0A1M4SW84_9LACT</name>
<dbReference type="Proteomes" id="UP000184128">
    <property type="component" value="Unassembled WGS sequence"/>
</dbReference>
<feature type="transmembrane region" description="Helical" evidence="6">
    <location>
        <begin position="129"/>
        <end position="150"/>
    </location>
</feature>
<dbReference type="OrthoDB" id="5751261at2"/>
<feature type="transmembrane region" description="Helical" evidence="6">
    <location>
        <begin position="402"/>
        <end position="422"/>
    </location>
</feature>
<accession>A0A1M4SW84</accession>
<organism evidence="7 8">
    <name type="scientific">Atopostipes suicloacalis DSM 15692</name>
    <dbReference type="NCBI Taxonomy" id="1121025"/>
    <lineage>
        <taxon>Bacteria</taxon>
        <taxon>Bacillati</taxon>
        <taxon>Bacillota</taxon>
        <taxon>Bacilli</taxon>
        <taxon>Lactobacillales</taxon>
        <taxon>Carnobacteriaceae</taxon>
        <taxon>Atopostipes</taxon>
    </lineage>
</organism>
<dbReference type="AlphaFoldDB" id="A0A1M4SW84"/>
<keyword evidence="4 6" id="KW-1133">Transmembrane helix</keyword>
<dbReference type="STRING" id="1121025.SAMN02745249_00270"/>
<keyword evidence="3 6" id="KW-0812">Transmembrane</keyword>
<reference evidence="7 8" key="1">
    <citation type="submission" date="2016-11" db="EMBL/GenBank/DDBJ databases">
        <authorList>
            <person name="Jaros S."/>
            <person name="Januszkiewicz K."/>
            <person name="Wedrychowicz H."/>
        </authorList>
    </citation>
    <scope>NUCLEOTIDE SEQUENCE [LARGE SCALE GENOMIC DNA]</scope>
    <source>
        <strain evidence="7 8">DSM 15692</strain>
    </source>
</reference>
<feature type="transmembrane region" description="Helical" evidence="6">
    <location>
        <begin position="12"/>
        <end position="30"/>
    </location>
</feature>
<dbReference type="Pfam" id="PF01943">
    <property type="entry name" value="Polysacc_synt"/>
    <property type="match status" value="1"/>
</dbReference>
<evidence type="ECO:0000256" key="6">
    <source>
        <dbReference type="SAM" id="Phobius"/>
    </source>
</evidence>
<gene>
    <name evidence="7" type="ORF">SAMN02745249_00270</name>
</gene>
<feature type="transmembrane region" description="Helical" evidence="6">
    <location>
        <begin position="466"/>
        <end position="487"/>
    </location>
</feature>
<evidence type="ECO:0000313" key="7">
    <source>
        <dbReference type="EMBL" id="SHE36452.1"/>
    </source>
</evidence>
<dbReference type="PANTHER" id="PTHR30250:SF26">
    <property type="entry name" value="PSMA PROTEIN"/>
    <property type="match status" value="1"/>
</dbReference>
<keyword evidence="8" id="KW-1185">Reference proteome</keyword>
<evidence type="ECO:0000256" key="3">
    <source>
        <dbReference type="ARBA" id="ARBA00022692"/>
    </source>
</evidence>
<feature type="transmembrane region" description="Helical" evidence="6">
    <location>
        <begin position="315"/>
        <end position="333"/>
    </location>
</feature>
<evidence type="ECO:0000256" key="4">
    <source>
        <dbReference type="ARBA" id="ARBA00022989"/>
    </source>
</evidence>
<dbReference type="InterPro" id="IPR002797">
    <property type="entry name" value="Polysacc_synth"/>
</dbReference>
<sequence>MEPKFNQLKVGVLLSYISRIITVVVGLVYTPVMIRLLGQNEYGLYNIAASTISYLGILNFGFGSAYMRFYSRYKVNEDHKKIAILNSMFLTIFSLLGVLVIIAGVILALNVDLIFGTTLSSQELQTAQILVLILVINLSVSFPAIVFNTYLQANEKFVFQNVFLILAQLTTPLINLPILLAGYGSIGMVAGTVTINIILEVIIFIYCIKKMEMRFLFEDFDRHLMIEMTVFSSYIFVNMIVEQINNNVDKTILGRFQGTIPVAIYSIGSNLNIYYQQLSLTIANVFTPRVHRMVAEETDDFELTQLFTRVGRVQFILMSLVLTGFIFFGRPFIGIWAGRDYYQSFPVALLLMTASFVPAIQNIGIEIQQAKNMHQFQSWVYLTIALGNILLSIPLAQKYGVVGAALGTAVAVIIGNGGIINWYYHKKIGMNMTYFWKEISKFIPALLPAIIYGFLVNQFVDLYQIRYLIIFGFIYVLIFMIPLWLVGMNDYEKYLVKNPFN</sequence>
<evidence type="ECO:0000256" key="5">
    <source>
        <dbReference type="ARBA" id="ARBA00023136"/>
    </source>
</evidence>
<keyword evidence="2" id="KW-1003">Cell membrane</keyword>
<feature type="transmembrane region" description="Helical" evidence="6">
    <location>
        <begin position="162"/>
        <end position="180"/>
    </location>
</feature>
<feature type="transmembrane region" description="Helical" evidence="6">
    <location>
        <begin position="83"/>
        <end position="109"/>
    </location>
</feature>
<feature type="transmembrane region" description="Helical" evidence="6">
    <location>
        <begin position="345"/>
        <end position="367"/>
    </location>
</feature>
<evidence type="ECO:0000256" key="2">
    <source>
        <dbReference type="ARBA" id="ARBA00022475"/>
    </source>
</evidence>
<feature type="transmembrane region" description="Helical" evidence="6">
    <location>
        <begin position="42"/>
        <end position="62"/>
    </location>
</feature>
<dbReference type="EMBL" id="FQUF01000004">
    <property type="protein sequence ID" value="SHE36452.1"/>
    <property type="molecule type" value="Genomic_DNA"/>
</dbReference>
<keyword evidence="5 6" id="KW-0472">Membrane</keyword>
<dbReference type="GO" id="GO:0005886">
    <property type="term" value="C:plasma membrane"/>
    <property type="evidence" value="ECO:0007669"/>
    <property type="project" value="UniProtKB-SubCell"/>
</dbReference>
<dbReference type="PANTHER" id="PTHR30250">
    <property type="entry name" value="PST FAMILY PREDICTED COLANIC ACID TRANSPORTER"/>
    <property type="match status" value="1"/>
</dbReference>
<feature type="transmembrane region" description="Helical" evidence="6">
    <location>
        <begin position="186"/>
        <end position="208"/>
    </location>
</feature>
<dbReference type="InterPro" id="IPR050833">
    <property type="entry name" value="Poly_Biosynth_Transport"/>
</dbReference>